<proteinExistence type="predicted"/>
<dbReference type="InterPro" id="IPR001810">
    <property type="entry name" value="F-box_dom"/>
</dbReference>
<feature type="domain" description="F-box" evidence="2">
    <location>
        <begin position="31"/>
        <end position="77"/>
    </location>
</feature>
<sequence length="1039" mass="113713">MNQETPGQTHETPSPNSSHVGADNVEAGRGGDAFQRLPIDVIQKILYTVDANAFASLTVLNQQWRKASDIPELYAHHISRCPLFAVSSSTIDNITNPQNFKKLKKMFAREMRRNAFDIFLRPRTTHVSLISSCVGSATALPIGEALKFSFSANGHILLCLSSSRICVIDLVSPQIKVLHELKTTRMPLAATILDDGRVLAVVSNCHQVNIYHLSDREAKHVQVLPLNEVPRALALAPNGNVLGIAYDGSIEVYALGENILSTQRRAVRCGKVDELAFSSDGAFLLGSSLSHPGGGFVTITAPFPSDSMVDVSDYQTQIWTTQILFPDLVSGYGHVTMFPNLVGDDDNWIIGFDNTSHAFRAVRANDSRTGAIYFPGPASAGGLQEYPPSLSPTIDPNGELVALAFRGGGLWLYGIPDDMNVLPLEENGTLGVNGTRIFRHSPQITSPSNLDDETVSTRLKRTLNQPSLMVQGHKIADIPGLTAAHWVTQRQISDNVSSARHRLVVVAPGGVTSASLGDEAIPVDGGRLSIFDFEPSIKDGDTVELTIELGEAEPLVLKEQNANLEQEVELERRRTRMHRGPVGTPRQNIAERSAASRQSFPASTSFHKYSNSNGNQRGSRSQVRSPAAENEIGDVTLFLDGPYSNTAPRSGDTIRRAATAAASNRRAQHRTREQDRRPVVPVLQIPHESDADNWVPPPPPYSRNPDEPLPEHLRQLLLPTMTAPPGGVMEDVPQQVRRVHTNQGTQPERTSSNFISRRWSIRRPTTAVNGETTRRRLSFRQSSVPQVLPSASPTMQRENRPGSRGRLSLSGMALQARLNHPVPPVPGTESEIQTSSISQQSPGPVQEANRPITSSAGTQTVGVQTTGVQRKPSRATRLFTGNFRKSSKKPSPNSPQMDRGGSIARNITFSRSSPNLAFGRAAALQRMSTIYSNSSRPNDQVGVSRTRSRSETVQPPARLTESALRTALQSQSAQSMPSQQPQSRLQHVQVPENSPLEAGWQHPDSSETDAWRMRIAEWNQNTIDERRRSKTKPGRCIVM</sequence>
<feature type="region of interest" description="Disordered" evidence="1">
    <location>
        <begin position="1"/>
        <end position="27"/>
    </location>
</feature>
<feature type="compositionally biased region" description="Low complexity" evidence="1">
    <location>
        <begin position="828"/>
        <end position="841"/>
    </location>
</feature>
<dbReference type="EMBL" id="CP055902">
    <property type="protein sequence ID" value="QKX62892.1"/>
    <property type="molecule type" value="Genomic_DNA"/>
</dbReference>
<evidence type="ECO:0000313" key="3">
    <source>
        <dbReference type="EMBL" id="QKX62892.1"/>
    </source>
</evidence>
<evidence type="ECO:0000313" key="4">
    <source>
        <dbReference type="Proteomes" id="UP000509510"/>
    </source>
</evidence>
<organism evidence="3 4">
    <name type="scientific">Talaromyces rugulosus</name>
    <name type="common">Penicillium rugulosum</name>
    <dbReference type="NCBI Taxonomy" id="121627"/>
    <lineage>
        <taxon>Eukaryota</taxon>
        <taxon>Fungi</taxon>
        <taxon>Dikarya</taxon>
        <taxon>Ascomycota</taxon>
        <taxon>Pezizomycotina</taxon>
        <taxon>Eurotiomycetes</taxon>
        <taxon>Eurotiomycetidae</taxon>
        <taxon>Eurotiales</taxon>
        <taxon>Trichocomaceae</taxon>
        <taxon>Talaromyces</taxon>
        <taxon>Talaromyces sect. Islandici</taxon>
    </lineage>
</organism>
<protein>
    <recommendedName>
        <fullName evidence="2">F-box domain-containing protein</fullName>
    </recommendedName>
</protein>
<feature type="compositionally biased region" description="Polar residues" evidence="1">
    <location>
        <begin position="1"/>
        <end position="19"/>
    </location>
</feature>
<feature type="compositionally biased region" description="Low complexity" evidence="1">
    <location>
        <begin position="857"/>
        <end position="869"/>
    </location>
</feature>
<feature type="compositionally biased region" description="Polar residues" evidence="1">
    <location>
        <begin position="595"/>
        <end position="609"/>
    </location>
</feature>
<dbReference type="InterPro" id="IPR015943">
    <property type="entry name" value="WD40/YVTN_repeat-like_dom_sf"/>
</dbReference>
<dbReference type="OrthoDB" id="3925024at2759"/>
<accession>A0A7H8R973</accession>
<dbReference type="Proteomes" id="UP000509510">
    <property type="component" value="Chromosome V"/>
</dbReference>
<dbReference type="SUPFAM" id="SSF82171">
    <property type="entry name" value="DPP6 N-terminal domain-like"/>
    <property type="match status" value="1"/>
</dbReference>
<evidence type="ECO:0000259" key="2">
    <source>
        <dbReference type="PROSITE" id="PS50181"/>
    </source>
</evidence>
<evidence type="ECO:0000256" key="1">
    <source>
        <dbReference type="SAM" id="MobiDB-lite"/>
    </source>
</evidence>
<feature type="compositionally biased region" description="Low complexity" evidence="1">
    <location>
        <begin position="610"/>
        <end position="622"/>
    </location>
</feature>
<dbReference type="GeneID" id="55997541"/>
<dbReference type="InterPro" id="IPR036047">
    <property type="entry name" value="F-box-like_dom_sf"/>
</dbReference>
<dbReference type="Gene3D" id="2.130.10.10">
    <property type="entry name" value="YVTN repeat-like/Quinoprotein amine dehydrogenase"/>
    <property type="match status" value="1"/>
</dbReference>
<keyword evidence="4" id="KW-1185">Reference proteome</keyword>
<feature type="region of interest" description="Disordered" evidence="1">
    <location>
        <begin position="929"/>
        <end position="989"/>
    </location>
</feature>
<reference evidence="4" key="1">
    <citation type="submission" date="2020-06" db="EMBL/GenBank/DDBJ databases">
        <title>A chromosome-scale genome assembly of Talaromyces rugulosus W13939.</title>
        <authorList>
            <person name="Wang B."/>
            <person name="Guo L."/>
            <person name="Ye K."/>
            <person name="Wang L."/>
        </authorList>
    </citation>
    <scope>NUCLEOTIDE SEQUENCE [LARGE SCALE GENOMIC DNA]</scope>
    <source>
        <strain evidence="4">W13939</strain>
    </source>
</reference>
<feature type="compositionally biased region" description="Polar residues" evidence="1">
    <location>
        <begin position="929"/>
        <end position="945"/>
    </location>
</feature>
<feature type="compositionally biased region" description="Low complexity" evidence="1">
    <location>
        <begin position="656"/>
        <end position="665"/>
    </location>
</feature>
<name>A0A7H8R973_TALRU</name>
<dbReference type="KEGG" id="trg:TRUGW13939_10060"/>
<dbReference type="Pfam" id="PF23749">
    <property type="entry name" value="DUF7165"/>
    <property type="match status" value="1"/>
</dbReference>
<dbReference type="SUPFAM" id="SSF81383">
    <property type="entry name" value="F-box domain"/>
    <property type="match status" value="1"/>
</dbReference>
<dbReference type="InterPro" id="IPR055589">
    <property type="entry name" value="DUF7165"/>
</dbReference>
<dbReference type="AlphaFoldDB" id="A0A7H8R973"/>
<feature type="compositionally biased region" description="Low complexity" evidence="1">
    <location>
        <begin position="967"/>
        <end position="986"/>
    </location>
</feature>
<feature type="compositionally biased region" description="Polar residues" evidence="1">
    <location>
        <begin position="779"/>
        <end position="796"/>
    </location>
</feature>
<feature type="region of interest" description="Disordered" evidence="1">
    <location>
        <begin position="769"/>
        <end position="902"/>
    </location>
</feature>
<feature type="region of interest" description="Disordered" evidence="1">
    <location>
        <begin position="571"/>
        <end position="704"/>
    </location>
</feature>
<dbReference type="RefSeq" id="XP_035349066.1">
    <property type="nucleotide sequence ID" value="XM_035493173.1"/>
</dbReference>
<gene>
    <name evidence="3" type="ORF">TRUGW13939_10060</name>
</gene>
<dbReference type="PROSITE" id="PS50181">
    <property type="entry name" value="FBOX"/>
    <property type="match status" value="1"/>
</dbReference>